<dbReference type="InterPro" id="IPR050206">
    <property type="entry name" value="FtsK/SpoIIIE/SftA"/>
</dbReference>
<evidence type="ECO:0000256" key="17">
    <source>
        <dbReference type="SAM" id="MobiDB-lite"/>
    </source>
</evidence>
<dbReference type="InterPro" id="IPR036390">
    <property type="entry name" value="WH_DNA-bd_sf"/>
</dbReference>
<comment type="subcellular location">
    <subcellularLocation>
        <location evidence="1">Cell membrane</location>
        <topology evidence="1">Multi-pass membrane protein</topology>
    </subcellularLocation>
</comment>
<dbReference type="Gene3D" id="1.10.10.10">
    <property type="entry name" value="Winged helix-like DNA-binding domain superfamily/Winged helix DNA-binding domain"/>
    <property type="match status" value="1"/>
</dbReference>
<feature type="compositionally biased region" description="Low complexity" evidence="17">
    <location>
        <begin position="222"/>
        <end position="234"/>
    </location>
</feature>
<evidence type="ECO:0000256" key="11">
    <source>
        <dbReference type="ARBA" id="ARBA00023125"/>
    </source>
</evidence>
<proteinExistence type="inferred from homology"/>
<dbReference type="PANTHER" id="PTHR22683">
    <property type="entry name" value="SPORULATION PROTEIN RELATED"/>
    <property type="match status" value="1"/>
</dbReference>
<feature type="region of interest" description="Disordered" evidence="17">
    <location>
        <begin position="262"/>
        <end position="313"/>
    </location>
</feature>
<accession>A0A379AUG2</accession>
<feature type="transmembrane region" description="Helical" evidence="18">
    <location>
        <begin position="157"/>
        <end position="180"/>
    </location>
</feature>
<dbReference type="AlphaFoldDB" id="A0A379AUG2"/>
<dbReference type="GO" id="GO:0003677">
    <property type="term" value="F:DNA binding"/>
    <property type="evidence" value="ECO:0007669"/>
    <property type="project" value="UniProtKB-KW"/>
</dbReference>
<dbReference type="Pfam" id="PF09397">
    <property type="entry name" value="FtsK_gamma"/>
    <property type="match status" value="1"/>
</dbReference>
<dbReference type="EMBL" id="UGSP01000001">
    <property type="protein sequence ID" value="SUB24763.1"/>
    <property type="molecule type" value="Genomic_DNA"/>
</dbReference>
<dbReference type="PANTHER" id="PTHR22683:SF41">
    <property type="entry name" value="DNA TRANSLOCASE FTSK"/>
    <property type="match status" value="1"/>
</dbReference>
<dbReference type="SUPFAM" id="SSF46785">
    <property type="entry name" value="Winged helix' DNA-binding domain"/>
    <property type="match status" value="1"/>
</dbReference>
<feature type="compositionally biased region" description="Polar residues" evidence="17">
    <location>
        <begin position="276"/>
        <end position="290"/>
    </location>
</feature>
<evidence type="ECO:0000256" key="2">
    <source>
        <dbReference type="ARBA" id="ARBA00006474"/>
    </source>
</evidence>
<feature type="binding site" evidence="16">
    <location>
        <begin position="634"/>
        <end position="641"/>
    </location>
    <ligand>
        <name>ATP</name>
        <dbReference type="ChEBI" id="CHEBI:30616"/>
    </ligand>
</feature>
<dbReference type="GeneID" id="300134004"/>
<dbReference type="Pfam" id="PF01580">
    <property type="entry name" value="FtsK_SpoIIIE"/>
    <property type="match status" value="1"/>
</dbReference>
<dbReference type="GO" id="GO:0051301">
    <property type="term" value="P:cell division"/>
    <property type="evidence" value="ECO:0007669"/>
    <property type="project" value="UniProtKB-KW"/>
</dbReference>
<feature type="region of interest" description="Disordered" evidence="17">
    <location>
        <begin position="326"/>
        <end position="351"/>
    </location>
</feature>
<keyword evidence="7 16" id="KW-0547">Nucleotide-binding</keyword>
<keyword evidence="10 18" id="KW-1133">Transmembrane helix</keyword>
<evidence type="ECO:0000256" key="13">
    <source>
        <dbReference type="ARBA" id="ARBA00023306"/>
    </source>
</evidence>
<evidence type="ECO:0000259" key="19">
    <source>
        <dbReference type="PROSITE" id="PS50901"/>
    </source>
</evidence>
<dbReference type="RefSeq" id="WP_115249900.1">
    <property type="nucleotide sequence ID" value="NZ_UGSP01000001.1"/>
</dbReference>
<evidence type="ECO:0000256" key="7">
    <source>
        <dbReference type="ARBA" id="ARBA00022741"/>
    </source>
</evidence>
<comment type="similarity">
    <text evidence="2">Belongs to the FtsK/SpoIIIE/SftA family.</text>
</comment>
<evidence type="ECO:0000256" key="14">
    <source>
        <dbReference type="ARBA" id="ARBA00024784"/>
    </source>
</evidence>
<keyword evidence="6 18" id="KW-0812">Transmembrane</keyword>
<evidence type="ECO:0000256" key="18">
    <source>
        <dbReference type="SAM" id="Phobius"/>
    </source>
</evidence>
<evidence type="ECO:0000256" key="8">
    <source>
        <dbReference type="ARBA" id="ARBA00022829"/>
    </source>
</evidence>
<dbReference type="InterPro" id="IPR025199">
    <property type="entry name" value="FtsK_4TM"/>
</dbReference>
<evidence type="ECO:0000256" key="3">
    <source>
        <dbReference type="ARBA" id="ARBA00020887"/>
    </source>
</evidence>
<feature type="transmembrane region" description="Helical" evidence="18">
    <location>
        <begin position="104"/>
        <end position="126"/>
    </location>
</feature>
<evidence type="ECO:0000313" key="21">
    <source>
        <dbReference type="Proteomes" id="UP000255098"/>
    </source>
</evidence>
<keyword evidence="12 18" id="KW-0472">Membrane</keyword>
<dbReference type="SUPFAM" id="SSF52540">
    <property type="entry name" value="P-loop containing nucleoside triphosphate hydrolases"/>
    <property type="match status" value="1"/>
</dbReference>
<gene>
    <name evidence="20" type="primary">ftsK</name>
    <name evidence="20" type="ORF">NCTC11297_01818</name>
</gene>
<dbReference type="CDD" id="cd01127">
    <property type="entry name" value="TrwB_TraG_TraD_VirD4"/>
    <property type="match status" value="1"/>
</dbReference>
<reference evidence="20 21" key="1">
    <citation type="submission" date="2018-06" db="EMBL/GenBank/DDBJ databases">
        <authorList>
            <consortium name="Pathogen Informatics"/>
            <person name="Doyle S."/>
        </authorList>
    </citation>
    <scope>NUCLEOTIDE SEQUENCE [LARGE SCALE GENOMIC DNA]</scope>
    <source>
        <strain evidence="21">NCTC 11297</strain>
    </source>
</reference>
<keyword evidence="4" id="KW-1003">Cell membrane</keyword>
<name>A0A379AUG2_AVIAV</name>
<evidence type="ECO:0000256" key="6">
    <source>
        <dbReference type="ARBA" id="ARBA00022692"/>
    </source>
</evidence>
<feature type="transmembrane region" description="Helical" evidence="18">
    <location>
        <begin position="14"/>
        <end position="37"/>
    </location>
</feature>
<dbReference type="InterPro" id="IPR018541">
    <property type="entry name" value="Ftsk_gamma"/>
</dbReference>
<feature type="transmembrane region" description="Helical" evidence="18">
    <location>
        <begin position="132"/>
        <end position="150"/>
    </location>
</feature>
<evidence type="ECO:0000256" key="1">
    <source>
        <dbReference type="ARBA" id="ARBA00004651"/>
    </source>
</evidence>
<feature type="transmembrane region" description="Helical" evidence="18">
    <location>
        <begin position="57"/>
        <end position="83"/>
    </location>
</feature>
<protein>
    <recommendedName>
        <fullName evidence="3">DNA translocase FtsK</fullName>
    </recommendedName>
</protein>
<evidence type="ECO:0000256" key="4">
    <source>
        <dbReference type="ARBA" id="ARBA00022475"/>
    </source>
</evidence>
<feature type="compositionally biased region" description="Low complexity" evidence="17">
    <location>
        <begin position="262"/>
        <end position="275"/>
    </location>
</feature>
<dbReference type="FunFam" id="3.40.50.300:FF:000209">
    <property type="entry name" value="Cell division protein FtsK"/>
    <property type="match status" value="1"/>
</dbReference>
<dbReference type="InterPro" id="IPR041027">
    <property type="entry name" value="FtsK_alpha"/>
</dbReference>
<dbReference type="GO" id="GO:0005886">
    <property type="term" value="C:plasma membrane"/>
    <property type="evidence" value="ECO:0007669"/>
    <property type="project" value="UniProtKB-SubCell"/>
</dbReference>
<dbReference type="InterPro" id="IPR003593">
    <property type="entry name" value="AAA+_ATPase"/>
</dbReference>
<dbReference type="Pfam" id="PF17854">
    <property type="entry name" value="FtsK_alpha"/>
    <property type="match status" value="1"/>
</dbReference>
<comment type="function">
    <text evidence="14">Essential cell division protein that coordinates cell division and chromosome segregation. The N-terminus is involved in assembly of the cell-division machinery. The C-terminus functions as a DNA motor that moves dsDNA in an ATP-dependent manner towards the dif recombination site, which is located within the replication terminus region. Translocation stops specifically at Xer-dif sites, where FtsK interacts with the Xer recombinase, allowing activation of chromosome unlinking by recombination. FtsK orienting polar sequences (KOPS) guide the direction of DNA translocation. FtsK can remove proteins from DNA as it translocates, but translocation stops specifically at XerCD-dif site, thereby preventing removal of XerC and XerD from dif.</text>
</comment>
<dbReference type="Gene3D" id="3.30.980.40">
    <property type="match status" value="1"/>
</dbReference>
<keyword evidence="21" id="KW-1185">Reference proteome</keyword>
<evidence type="ECO:0000256" key="16">
    <source>
        <dbReference type="PROSITE-ProRule" id="PRU00289"/>
    </source>
</evidence>
<dbReference type="Gene3D" id="3.40.50.300">
    <property type="entry name" value="P-loop containing nucleotide triphosphate hydrolases"/>
    <property type="match status" value="1"/>
</dbReference>
<dbReference type="InterPro" id="IPR027417">
    <property type="entry name" value="P-loop_NTPase"/>
</dbReference>
<keyword evidence="11" id="KW-0238">DNA-binding</keyword>
<dbReference type="InterPro" id="IPR002543">
    <property type="entry name" value="FtsK_dom"/>
</dbReference>
<evidence type="ECO:0000313" key="20">
    <source>
        <dbReference type="EMBL" id="SUB24763.1"/>
    </source>
</evidence>
<dbReference type="InterPro" id="IPR036388">
    <property type="entry name" value="WH-like_DNA-bd_sf"/>
</dbReference>
<dbReference type="SMART" id="SM00843">
    <property type="entry name" value="Ftsk_gamma"/>
    <property type="match status" value="1"/>
</dbReference>
<comment type="subunit">
    <text evidence="15">Homohexamer. Forms a ring that surrounds DNA.</text>
</comment>
<dbReference type="SMART" id="SM00382">
    <property type="entry name" value="AAA"/>
    <property type="match status" value="1"/>
</dbReference>
<evidence type="ECO:0000256" key="12">
    <source>
        <dbReference type="ARBA" id="ARBA00023136"/>
    </source>
</evidence>
<keyword evidence="5" id="KW-0132">Cell division</keyword>
<organism evidence="20 21">
    <name type="scientific">Avibacterium avium</name>
    <name type="common">Pasteurella avium</name>
    <dbReference type="NCBI Taxonomy" id="751"/>
    <lineage>
        <taxon>Bacteria</taxon>
        <taxon>Pseudomonadati</taxon>
        <taxon>Pseudomonadota</taxon>
        <taxon>Gammaproteobacteria</taxon>
        <taxon>Pasteurellales</taxon>
        <taxon>Pasteurellaceae</taxon>
        <taxon>Avibacterium</taxon>
    </lineage>
</organism>
<dbReference type="GO" id="GO:0005524">
    <property type="term" value="F:ATP binding"/>
    <property type="evidence" value="ECO:0007669"/>
    <property type="project" value="UniProtKB-UniRule"/>
</dbReference>
<keyword evidence="8" id="KW-0159">Chromosome partition</keyword>
<dbReference type="Pfam" id="PF13491">
    <property type="entry name" value="FtsK_4TM"/>
    <property type="match status" value="1"/>
</dbReference>
<keyword evidence="13" id="KW-0131">Cell cycle</keyword>
<feature type="region of interest" description="Disordered" evidence="17">
    <location>
        <begin position="222"/>
        <end position="242"/>
    </location>
</feature>
<feature type="domain" description="FtsK" evidence="19">
    <location>
        <begin position="617"/>
        <end position="830"/>
    </location>
</feature>
<evidence type="ECO:0000256" key="9">
    <source>
        <dbReference type="ARBA" id="ARBA00022840"/>
    </source>
</evidence>
<keyword evidence="9 16" id="KW-0067">ATP-binding</keyword>
<evidence type="ECO:0000256" key="10">
    <source>
        <dbReference type="ARBA" id="ARBA00022989"/>
    </source>
</evidence>
<dbReference type="PROSITE" id="PS50901">
    <property type="entry name" value="FTSK"/>
    <property type="match status" value="1"/>
</dbReference>
<evidence type="ECO:0000256" key="5">
    <source>
        <dbReference type="ARBA" id="ARBA00022618"/>
    </source>
</evidence>
<dbReference type="Proteomes" id="UP000255098">
    <property type="component" value="Unassembled WGS sequence"/>
</dbReference>
<sequence length="972" mass="107037">MIKKITAKLTPQDYLAEIGLGIISLLGLYLIIAWSSYSPFDNTWAVSSSQAETINKAGALGAWLVGLFFTLFGHIGNLIPFMLFGVPIYLFKSKGFKQFSWIKLIWRLLGGVLLFCGLCGLATLILSDTSSYLAGGVLGGSLVMWLYPILGKIGLILLALLAAITGFVLCSGKALILLIMKFYHWLTMNETDSAHQQGDGQDDLDEADVTLEEIIIQPTQFNANTQANQANTESTETKNESEKAPHFITINGLSAFANDNAQTQEQAQPTTTATQSVSPVPNATSESQPLENDLFDPNKMERFSDYGAGEEQPLPNVTLIQTEQDTAQDSVQQAEPAPVTPAQHSASSLDDASAVSFSSEFSPMEQTAGLKVSIPNYTAQNHSASENLAAQDQDDDTDELARQFAAQEAQRLAEMQQRAKEINAEDALVDILTEQNPTQSTVNQPTEPQPAVSQPTYKPYGDSLIHPALQKQVQKAEKPTTPLPSLDLLDKREVEEQNITREEILETSQRIEQQLRNFNVKASVKDVLVGPVVTRYELELQPGVKASKVTNIDTDLARALMFRSIRVAEVIPGKPYIGIETPNLQRQMVPLRDVLDSREFRESKSLLSMALGKDISGNPVIVDLAKMPHLLVAGSTGSGKSVGVNTMILSLLFRVKPEEVKFIMIDPKVVELSIYNDIPHLLTEVVTDMKKAANALRWCVDEMERRYQLLSALRVRNIEGYNEKIDEYNAMGMPIPNPIWRPGDTMDAMRPDLEKLSYIVVIVDEFADLMMVAGKQIEELIARLAQKARAIGIHLILATQRPSVDVITGLIKANIPSRIAFTVASKIDSRTILDQGGAETLLGRGDMLYSGQGSSDLIRVHGAFMSDDEVARVADDWRARGKPDYIDGILDSADDEEGEVARSGDDGDLDDLFDEVMNFVIETGTTSASSIQRRFRVGFNRAARIMDQLEEQGIVSPLQNGKREILARRSDY</sequence>
<dbReference type="GO" id="GO:0007059">
    <property type="term" value="P:chromosome segregation"/>
    <property type="evidence" value="ECO:0007669"/>
    <property type="project" value="UniProtKB-KW"/>
</dbReference>
<evidence type="ECO:0000256" key="15">
    <source>
        <dbReference type="ARBA" id="ARBA00025923"/>
    </source>
</evidence>